<accession>A0A285LPV5</accession>
<evidence type="ECO:0000259" key="6">
    <source>
        <dbReference type="PROSITE" id="PS50893"/>
    </source>
</evidence>
<dbReference type="InterPro" id="IPR050319">
    <property type="entry name" value="ABC_transp_ATP-bind"/>
</dbReference>
<dbReference type="Pfam" id="PF08352">
    <property type="entry name" value="oligo_HPY"/>
    <property type="match status" value="2"/>
</dbReference>
<dbReference type="CDD" id="cd03257">
    <property type="entry name" value="ABC_NikE_OppD_transporters"/>
    <property type="match status" value="2"/>
</dbReference>
<dbReference type="InterPro" id="IPR017871">
    <property type="entry name" value="ABC_transporter-like_CS"/>
</dbReference>
<dbReference type="InterPro" id="IPR013563">
    <property type="entry name" value="Oligopep_ABC_C"/>
</dbReference>
<evidence type="ECO:0000256" key="1">
    <source>
        <dbReference type="ARBA" id="ARBA00005417"/>
    </source>
</evidence>
<feature type="compositionally biased region" description="Basic and acidic residues" evidence="5">
    <location>
        <begin position="120"/>
        <end position="134"/>
    </location>
</feature>
<comment type="similarity">
    <text evidence="1">Belongs to the ABC transporter superfamily.</text>
</comment>
<dbReference type="AlphaFoldDB" id="A0A285LPV5"/>
<keyword evidence="8" id="KW-1185">Reference proteome</keyword>
<dbReference type="InterPro" id="IPR003439">
    <property type="entry name" value="ABC_transporter-like_ATP-bd"/>
</dbReference>
<dbReference type="GO" id="GO:0016887">
    <property type="term" value="F:ATP hydrolysis activity"/>
    <property type="evidence" value="ECO:0007669"/>
    <property type="project" value="InterPro"/>
</dbReference>
<feature type="domain" description="ABC transporter" evidence="6">
    <location>
        <begin position="139"/>
        <end position="389"/>
    </location>
</feature>
<dbReference type="GO" id="GO:0015833">
    <property type="term" value="P:peptide transport"/>
    <property type="evidence" value="ECO:0007669"/>
    <property type="project" value="InterPro"/>
</dbReference>
<sequence>MSKPTTLRTARHSARDATAPPDPGSPTAADALSDSRQDDPAPSGEREYPLALPDSEDHGARREPRSAPPGNDDNHRPNIETTADAREIERRAAADASHAAQFARPGSTGRSTAGSTPSSTEHHTARPDPSEERTKAALLRVDRLQVAYRSSSGPVTALADASLHVARGEVVALVGESGSGKSTLAHAIIGLLGATAQIDSGTIIFDGERVDTGSERALRRLRGARIGFVPQDPGLSLNPVRRVGDQVAEALLVHRRVARRGAQKRVLELLAEVGLDRPELRADQYPHELSGGQRQRVLIAIALACGPDLIIADEPTSALDATVARRVLDRLAERTAARGTAVLLITHDLAMAAERADRLVVLSGGEVVETGPTARLLAAPRHPYTKRLLSSSPSLAPGPPRPERPRDGEPLLVLREVRKRFHARSGDAVTAVDGVGFELCRGETLALVGESGSGKSTTARIALRLTDADHGSVVFDGEDLLAARRGRLRALRRRFQVVYQNPYSSLDPRWRVGAIVEEPLRAYGVGDRAARRDRVRELLEQVALPQRFVERRPAELSGGQRQRVAIARALALHPDLLVLDEPVSALDASVQAQILDLLDRLQSELDLSYLFISHDLAVVRRISDHVAVLRRGRIVEYGRTARIFANPRHDYTRELLAAIPTFRTGSVDFATERTA</sequence>
<evidence type="ECO:0000256" key="5">
    <source>
        <dbReference type="SAM" id="MobiDB-lite"/>
    </source>
</evidence>
<feature type="region of interest" description="Disordered" evidence="5">
    <location>
        <begin position="387"/>
        <end position="409"/>
    </location>
</feature>
<evidence type="ECO:0000313" key="8">
    <source>
        <dbReference type="Proteomes" id="UP000219565"/>
    </source>
</evidence>
<reference evidence="7 8" key="1">
    <citation type="submission" date="2017-09" db="EMBL/GenBank/DDBJ databases">
        <authorList>
            <person name="Ehlers B."/>
            <person name="Leendertz F.H."/>
        </authorList>
    </citation>
    <scope>NUCLEOTIDE SEQUENCE [LARGE SCALE GENOMIC DNA]</scope>
    <source>
        <strain evidence="7 8">DSM 45537</strain>
    </source>
</reference>
<dbReference type="Pfam" id="PF00005">
    <property type="entry name" value="ABC_tran"/>
    <property type="match status" value="2"/>
</dbReference>
<feature type="compositionally biased region" description="Basic and acidic residues" evidence="5">
    <location>
        <begin position="55"/>
        <end position="65"/>
    </location>
</feature>
<dbReference type="NCBIfam" id="NF007739">
    <property type="entry name" value="PRK10419.1"/>
    <property type="match status" value="2"/>
</dbReference>
<dbReference type="Proteomes" id="UP000219565">
    <property type="component" value="Unassembled WGS sequence"/>
</dbReference>
<dbReference type="PANTHER" id="PTHR43776:SF7">
    <property type="entry name" value="D,D-DIPEPTIDE TRANSPORT ATP-BINDING PROTEIN DDPF-RELATED"/>
    <property type="match status" value="1"/>
</dbReference>
<dbReference type="GO" id="GO:0005524">
    <property type="term" value="F:ATP binding"/>
    <property type="evidence" value="ECO:0007669"/>
    <property type="project" value="UniProtKB-KW"/>
</dbReference>
<dbReference type="SMART" id="SM00382">
    <property type="entry name" value="AAA"/>
    <property type="match status" value="2"/>
</dbReference>
<dbReference type="EMBL" id="OBEG01000003">
    <property type="protein sequence ID" value="SNY86945.1"/>
    <property type="molecule type" value="Genomic_DNA"/>
</dbReference>
<evidence type="ECO:0000256" key="2">
    <source>
        <dbReference type="ARBA" id="ARBA00022448"/>
    </source>
</evidence>
<dbReference type="Gene3D" id="3.40.50.300">
    <property type="entry name" value="P-loop containing nucleotide triphosphate hydrolases"/>
    <property type="match status" value="2"/>
</dbReference>
<dbReference type="PANTHER" id="PTHR43776">
    <property type="entry name" value="TRANSPORT ATP-BINDING PROTEIN"/>
    <property type="match status" value="1"/>
</dbReference>
<feature type="compositionally biased region" description="Basic and acidic residues" evidence="5">
    <location>
        <begin position="33"/>
        <end position="48"/>
    </location>
</feature>
<gene>
    <name evidence="7" type="ORF">SAMN04244553_3872</name>
</gene>
<dbReference type="FunFam" id="3.40.50.300:FF:000016">
    <property type="entry name" value="Oligopeptide ABC transporter ATP-binding component"/>
    <property type="match status" value="1"/>
</dbReference>
<feature type="compositionally biased region" description="Polar residues" evidence="5">
    <location>
        <begin position="108"/>
        <end position="119"/>
    </location>
</feature>
<evidence type="ECO:0000256" key="4">
    <source>
        <dbReference type="ARBA" id="ARBA00022840"/>
    </source>
</evidence>
<dbReference type="PROSITE" id="PS00211">
    <property type="entry name" value="ABC_TRANSPORTER_1"/>
    <property type="match status" value="2"/>
</dbReference>
<dbReference type="InterPro" id="IPR027417">
    <property type="entry name" value="P-loop_NTPase"/>
</dbReference>
<feature type="domain" description="ABC transporter" evidence="6">
    <location>
        <begin position="412"/>
        <end position="656"/>
    </location>
</feature>
<keyword evidence="3" id="KW-0547">Nucleotide-binding</keyword>
<feature type="compositionally biased region" description="Basic and acidic residues" evidence="5">
    <location>
        <begin position="72"/>
        <end position="93"/>
    </location>
</feature>
<dbReference type="InterPro" id="IPR003593">
    <property type="entry name" value="AAA+_ATPase"/>
</dbReference>
<evidence type="ECO:0000256" key="3">
    <source>
        <dbReference type="ARBA" id="ARBA00022741"/>
    </source>
</evidence>
<evidence type="ECO:0000313" key="7">
    <source>
        <dbReference type="EMBL" id="SNY86945.1"/>
    </source>
</evidence>
<dbReference type="PROSITE" id="PS50893">
    <property type="entry name" value="ABC_TRANSPORTER_2"/>
    <property type="match status" value="2"/>
</dbReference>
<dbReference type="GO" id="GO:0055085">
    <property type="term" value="P:transmembrane transport"/>
    <property type="evidence" value="ECO:0007669"/>
    <property type="project" value="UniProtKB-ARBA"/>
</dbReference>
<feature type="compositionally biased region" description="Low complexity" evidence="5">
    <location>
        <begin position="94"/>
        <end position="104"/>
    </location>
</feature>
<name>A0A285LPV5_9NOCA</name>
<dbReference type="SUPFAM" id="SSF52540">
    <property type="entry name" value="P-loop containing nucleoside triphosphate hydrolases"/>
    <property type="match status" value="2"/>
</dbReference>
<feature type="region of interest" description="Disordered" evidence="5">
    <location>
        <begin position="1"/>
        <end position="134"/>
    </location>
</feature>
<keyword evidence="2" id="KW-0813">Transport</keyword>
<proteinExistence type="inferred from homology"/>
<dbReference type="NCBIfam" id="NF008453">
    <property type="entry name" value="PRK11308.1"/>
    <property type="match status" value="2"/>
</dbReference>
<protein>
    <submittedName>
        <fullName evidence="7">Peptide/nickel transport system ATP-binding protein</fullName>
    </submittedName>
</protein>
<keyword evidence="4 7" id="KW-0067">ATP-binding</keyword>
<organism evidence="7 8">
    <name type="scientific">Nocardia amikacinitolerans</name>
    <dbReference type="NCBI Taxonomy" id="756689"/>
    <lineage>
        <taxon>Bacteria</taxon>
        <taxon>Bacillati</taxon>
        <taxon>Actinomycetota</taxon>
        <taxon>Actinomycetes</taxon>
        <taxon>Mycobacteriales</taxon>
        <taxon>Nocardiaceae</taxon>
        <taxon>Nocardia</taxon>
    </lineage>
</organism>